<sequence length="447" mass="51007">MHCPILIAVVIWSSCVDSQKIRGISLSYKRFYRERKSFLCIDGSKLIPFDQVNDDYCDCADGSDEPGTAACPDGRFYCTNLGYRPHYIPSSRVNDAICDCCDASDEYNSHTACQNTCRNLGQRERAEVKSQMRALDQGLRLKQQLIEEGVLTWRDKQAQLRDLQRVLDDLQTQLDDLRKEDARRKKEVDALRELEIGALETEENSTSHIMNESPVSIFYELDSNRDGRSTVFRLLSVMQSPSHLLHLCLTWPHQCLCPQALLGGGHHVDLSRFEETLWNSIRIGHNVTVRSTAEKAAAELKKVEDAYETVYMEIRDLREKLATDYGPEREFLFLYNQCFQLKVHEYFYELCPFNQVTQTSASGAEVSLGKWGSWAGSPQHRYSQMKYENGEPCWQGPTRNTVVTLTCGTETALRSVKEPGKCQYVAEFQTPVACRPALRQQGVHSEL</sequence>
<dbReference type="InterPro" id="IPR009011">
    <property type="entry name" value="Man6P_isomerase_rcpt-bd_dom_sf"/>
</dbReference>
<reference evidence="8" key="2">
    <citation type="submission" date="2020-02" db="EMBL/GenBank/DDBJ databases">
        <title>Esox lucius (northern pike) genome, fEsoLuc1, primary haplotype.</title>
        <authorList>
            <person name="Myers G."/>
            <person name="Karagic N."/>
            <person name="Meyer A."/>
            <person name="Pippel M."/>
            <person name="Reichard M."/>
            <person name="Winkler S."/>
            <person name="Tracey A."/>
            <person name="Sims Y."/>
            <person name="Howe K."/>
            <person name="Rhie A."/>
            <person name="Formenti G."/>
            <person name="Durbin R."/>
            <person name="Fedrigo O."/>
            <person name="Jarvis E.D."/>
        </authorList>
    </citation>
    <scope>NUCLEOTIDE SEQUENCE [LARGE SCALE GENOMIC DNA]</scope>
</reference>
<dbReference type="Gene3D" id="2.70.130.10">
    <property type="entry name" value="Mannose-6-phosphate receptor binding domain"/>
    <property type="match status" value="1"/>
</dbReference>
<evidence type="ECO:0000256" key="6">
    <source>
        <dbReference type="SAM" id="SignalP"/>
    </source>
</evidence>
<protein>
    <recommendedName>
        <fullName evidence="1">Glucosidase 2 subunit beta</fullName>
    </recommendedName>
</protein>
<dbReference type="PROSITE" id="PS51914">
    <property type="entry name" value="MRH"/>
    <property type="match status" value="1"/>
</dbReference>
<dbReference type="AlphaFoldDB" id="A0A3P8XXY5"/>
<evidence type="ECO:0000256" key="5">
    <source>
        <dbReference type="SAM" id="Coils"/>
    </source>
</evidence>
<proteinExistence type="predicted"/>
<feature type="signal peptide" evidence="6">
    <location>
        <begin position="1"/>
        <end position="18"/>
    </location>
</feature>
<dbReference type="PANTHER" id="PTHR12630:SF22">
    <property type="entry name" value="GLUCOSIDASE 2 SUBUNIT BETA"/>
    <property type="match status" value="1"/>
</dbReference>
<evidence type="ECO:0000256" key="4">
    <source>
        <dbReference type="ARBA" id="ARBA00023157"/>
    </source>
</evidence>
<evidence type="ECO:0000256" key="1">
    <source>
        <dbReference type="ARBA" id="ARBA00022387"/>
    </source>
</evidence>
<feature type="domain" description="MRH" evidence="7">
    <location>
        <begin position="336"/>
        <end position="436"/>
    </location>
</feature>
<dbReference type="InterPro" id="IPR036607">
    <property type="entry name" value="PRKCSH"/>
</dbReference>
<dbReference type="InterPro" id="IPR028146">
    <property type="entry name" value="PRKCSH_N"/>
</dbReference>
<feature type="coiled-coil region" evidence="5">
    <location>
        <begin position="153"/>
        <end position="194"/>
    </location>
</feature>
<dbReference type="SUPFAM" id="SSF57424">
    <property type="entry name" value="LDL receptor-like module"/>
    <property type="match status" value="1"/>
</dbReference>
<dbReference type="Pfam" id="PF12999">
    <property type="entry name" value="PRKCSH-like"/>
    <property type="match status" value="1"/>
</dbReference>
<evidence type="ECO:0000313" key="9">
    <source>
        <dbReference type="Proteomes" id="UP000265140"/>
    </source>
</evidence>
<dbReference type="GO" id="GO:0001889">
    <property type="term" value="P:liver development"/>
    <property type="evidence" value="ECO:0007669"/>
    <property type="project" value="TreeGrafter"/>
</dbReference>
<reference evidence="8" key="4">
    <citation type="submission" date="2025-09" db="UniProtKB">
        <authorList>
            <consortium name="Ensembl"/>
        </authorList>
    </citation>
    <scope>IDENTIFICATION</scope>
</reference>
<dbReference type="InterPro" id="IPR039794">
    <property type="entry name" value="Gtb1-like"/>
</dbReference>
<dbReference type="PANTHER" id="PTHR12630">
    <property type="entry name" value="N-LINKED OLIGOSACCHARIDE PROCESSING"/>
    <property type="match status" value="1"/>
</dbReference>
<dbReference type="SUPFAM" id="SSF50911">
    <property type="entry name" value="Mannose 6-phosphate receptor domain"/>
    <property type="match status" value="1"/>
</dbReference>
<dbReference type="GO" id="GO:0006491">
    <property type="term" value="P:N-glycan processing"/>
    <property type="evidence" value="ECO:0007669"/>
    <property type="project" value="TreeGrafter"/>
</dbReference>
<dbReference type="Proteomes" id="UP000265140">
    <property type="component" value="Chromosome 24"/>
</dbReference>
<reference evidence="9" key="1">
    <citation type="journal article" date="2014" name="PLoS ONE">
        <title>The genome and linkage map of the northern pike (Esox lucius): conserved synteny revealed between the salmonid sister group and the Neoteleostei.</title>
        <authorList>
            <person name="Rondeau E.B."/>
            <person name="Minkley D.R."/>
            <person name="Leong J.S."/>
            <person name="Messmer A.M."/>
            <person name="Jantzen J.R."/>
            <person name="von Schalburg K.R."/>
            <person name="Lemon C."/>
            <person name="Bird N.H."/>
            <person name="Koop B.F."/>
        </authorList>
    </citation>
    <scope>NUCLEOTIDE SEQUENCE</scope>
</reference>
<keyword evidence="9" id="KW-1185">Reference proteome</keyword>
<dbReference type="InterPro" id="IPR036055">
    <property type="entry name" value="LDL_receptor-like_sf"/>
</dbReference>
<evidence type="ECO:0000256" key="3">
    <source>
        <dbReference type="ARBA" id="ARBA00022824"/>
    </source>
</evidence>
<evidence type="ECO:0000256" key="2">
    <source>
        <dbReference type="ARBA" id="ARBA00022729"/>
    </source>
</evidence>
<feature type="chain" id="PRO_5044249692" description="Glucosidase 2 subunit beta" evidence="6">
    <location>
        <begin position="19"/>
        <end position="447"/>
    </location>
</feature>
<keyword evidence="2 6" id="KW-0732">Signal</keyword>
<evidence type="ECO:0000259" key="7">
    <source>
        <dbReference type="PROSITE" id="PS51914"/>
    </source>
</evidence>
<dbReference type="Pfam" id="PF13015">
    <property type="entry name" value="PRKCSH_1"/>
    <property type="match status" value="1"/>
</dbReference>
<name>A0A3P8XXY5_ESOLU</name>
<accession>A0A3P8XXY5</accession>
<dbReference type="GO" id="GO:0017177">
    <property type="term" value="C:glucosidase II complex"/>
    <property type="evidence" value="ECO:0007669"/>
    <property type="project" value="TreeGrafter"/>
</dbReference>
<dbReference type="Bgee" id="ENSELUG00000009928">
    <property type="expression patterns" value="Expressed in liver and 15 other cell types or tissues"/>
</dbReference>
<evidence type="ECO:0000313" key="8">
    <source>
        <dbReference type="Ensembl" id="ENSELUP00000009287.2"/>
    </source>
</evidence>
<dbReference type="GeneTree" id="ENSGT00510000047770"/>
<keyword evidence="4" id="KW-1015">Disulfide bond</keyword>
<keyword evidence="3" id="KW-0256">Endoplasmic reticulum</keyword>
<reference evidence="8" key="3">
    <citation type="submission" date="2025-08" db="UniProtKB">
        <authorList>
            <consortium name="Ensembl"/>
        </authorList>
    </citation>
    <scope>IDENTIFICATION</scope>
</reference>
<keyword evidence="5" id="KW-0175">Coiled coil</keyword>
<dbReference type="InterPro" id="IPR044865">
    <property type="entry name" value="MRH_dom"/>
</dbReference>
<organism evidence="8 9">
    <name type="scientific">Esox lucius</name>
    <name type="common">Northern pike</name>
    <dbReference type="NCBI Taxonomy" id="8010"/>
    <lineage>
        <taxon>Eukaryota</taxon>
        <taxon>Metazoa</taxon>
        <taxon>Chordata</taxon>
        <taxon>Craniata</taxon>
        <taxon>Vertebrata</taxon>
        <taxon>Euteleostomi</taxon>
        <taxon>Actinopterygii</taxon>
        <taxon>Neopterygii</taxon>
        <taxon>Teleostei</taxon>
        <taxon>Protacanthopterygii</taxon>
        <taxon>Esociformes</taxon>
        <taxon>Esocidae</taxon>
        <taxon>Esox</taxon>
    </lineage>
</organism>
<dbReference type="Ensembl" id="ENSELUT00000004094.3">
    <property type="protein sequence ID" value="ENSELUP00000009287.2"/>
    <property type="gene ID" value="ENSELUG00000009928.3"/>
</dbReference>